<dbReference type="EMBL" id="CM009755">
    <property type="protein sequence ID" value="PUZ49609.1"/>
    <property type="molecule type" value="Genomic_DNA"/>
</dbReference>
<evidence type="ECO:0000313" key="4">
    <source>
        <dbReference type="Proteomes" id="UP000244336"/>
    </source>
</evidence>
<keyword evidence="2" id="KW-0812">Transmembrane</keyword>
<keyword evidence="2" id="KW-0472">Membrane</keyword>
<organism evidence="3 4">
    <name type="scientific">Panicum hallii var. hallii</name>
    <dbReference type="NCBI Taxonomy" id="1504633"/>
    <lineage>
        <taxon>Eukaryota</taxon>
        <taxon>Viridiplantae</taxon>
        <taxon>Streptophyta</taxon>
        <taxon>Embryophyta</taxon>
        <taxon>Tracheophyta</taxon>
        <taxon>Spermatophyta</taxon>
        <taxon>Magnoliopsida</taxon>
        <taxon>Liliopsida</taxon>
        <taxon>Poales</taxon>
        <taxon>Poaceae</taxon>
        <taxon>PACMAD clade</taxon>
        <taxon>Panicoideae</taxon>
        <taxon>Panicodae</taxon>
        <taxon>Paniceae</taxon>
        <taxon>Panicinae</taxon>
        <taxon>Panicum</taxon>
        <taxon>Panicum sect. Panicum</taxon>
    </lineage>
</organism>
<feature type="compositionally biased region" description="Basic and acidic residues" evidence="1">
    <location>
        <begin position="129"/>
        <end position="138"/>
    </location>
</feature>
<protein>
    <submittedName>
        <fullName evidence="3">Uncharacterized protein</fullName>
    </submittedName>
</protein>
<accession>A0A2T7D1Z3</accession>
<proteinExistence type="predicted"/>
<name>A0A2T7D1Z3_9POAL</name>
<dbReference type="AlphaFoldDB" id="A0A2T7D1Z3"/>
<reference evidence="3 4" key="1">
    <citation type="submission" date="2018-04" db="EMBL/GenBank/DDBJ databases">
        <title>WGS assembly of Panicum hallii var. hallii HAL2.</title>
        <authorList>
            <person name="Lovell J."/>
            <person name="Jenkins J."/>
            <person name="Lowry D."/>
            <person name="Mamidi S."/>
            <person name="Sreedasyam A."/>
            <person name="Weng X."/>
            <person name="Barry K."/>
            <person name="Bonette J."/>
            <person name="Campitelli B."/>
            <person name="Daum C."/>
            <person name="Gordon S."/>
            <person name="Gould B."/>
            <person name="Lipzen A."/>
            <person name="MacQueen A."/>
            <person name="Palacio-Mejia J."/>
            <person name="Plott C."/>
            <person name="Shakirov E."/>
            <person name="Shu S."/>
            <person name="Yoshinaga Y."/>
            <person name="Zane M."/>
            <person name="Rokhsar D."/>
            <person name="Grimwood J."/>
            <person name="Schmutz J."/>
            <person name="Juenger T."/>
        </authorList>
    </citation>
    <scope>NUCLEOTIDE SEQUENCE [LARGE SCALE GENOMIC DNA]</scope>
    <source>
        <strain evidence="4">cv. HAL2</strain>
    </source>
</reference>
<keyword evidence="4" id="KW-1185">Reference proteome</keyword>
<evidence type="ECO:0000256" key="2">
    <source>
        <dbReference type="SAM" id="Phobius"/>
    </source>
</evidence>
<evidence type="ECO:0000256" key="1">
    <source>
        <dbReference type="SAM" id="MobiDB-lite"/>
    </source>
</evidence>
<evidence type="ECO:0000313" key="3">
    <source>
        <dbReference type="EMBL" id="PUZ49609.1"/>
    </source>
</evidence>
<dbReference type="OrthoDB" id="690829at2759"/>
<keyword evidence="2" id="KW-1133">Transmembrane helix</keyword>
<feature type="transmembrane region" description="Helical" evidence="2">
    <location>
        <begin position="59"/>
        <end position="78"/>
    </location>
</feature>
<gene>
    <name evidence="3" type="ORF">GQ55_7G339900</name>
</gene>
<dbReference type="Proteomes" id="UP000244336">
    <property type="component" value="Chromosome 7"/>
</dbReference>
<feature type="region of interest" description="Disordered" evidence="1">
    <location>
        <begin position="111"/>
        <end position="138"/>
    </location>
</feature>
<dbReference type="Gramene" id="PUZ49609">
    <property type="protein sequence ID" value="PUZ49609"/>
    <property type="gene ID" value="GQ55_7G339900"/>
</dbReference>
<sequence length="138" mass="15090">MPLTALNPSRPVCIYMAPHCTSLPPIHFPIVTVNHHIDHTSPSSLVLPEMMSGSRRRTAAAVLFLFLLATTLLGARFVDGARSMQQTTRSGDVVRPAPAMRLYGGYLPRPRVIPPSGPSEGHNAIGPEDDQRMMLRKP</sequence>